<comment type="caution">
    <text evidence="1">The sequence shown here is derived from an EMBL/GenBank/DDBJ whole genome shotgun (WGS) entry which is preliminary data.</text>
</comment>
<proteinExistence type="predicted"/>
<gene>
    <name evidence="1" type="ORF">Tco_1058011</name>
</gene>
<dbReference type="CDD" id="cd00303">
    <property type="entry name" value="retropepsin_like"/>
    <property type="match status" value="1"/>
</dbReference>
<reference evidence="1" key="1">
    <citation type="journal article" date="2022" name="Int. J. Mol. Sci.">
        <title>Draft Genome of Tanacetum Coccineum: Genomic Comparison of Closely Related Tanacetum-Family Plants.</title>
        <authorList>
            <person name="Yamashiro T."/>
            <person name="Shiraishi A."/>
            <person name="Nakayama K."/>
            <person name="Satake H."/>
        </authorList>
    </citation>
    <scope>NUCLEOTIDE SEQUENCE</scope>
</reference>
<accession>A0ABQ5H8D3</accession>
<dbReference type="Gene3D" id="2.40.70.10">
    <property type="entry name" value="Acid Proteases"/>
    <property type="match status" value="1"/>
</dbReference>
<dbReference type="SUPFAM" id="SSF50630">
    <property type="entry name" value="Acid proteases"/>
    <property type="match status" value="1"/>
</dbReference>
<protein>
    <submittedName>
        <fullName evidence="1">Phospholipase-like protein</fullName>
    </submittedName>
</protein>
<name>A0ABQ5H8D3_9ASTR</name>
<dbReference type="EMBL" id="BQNB010019283">
    <property type="protein sequence ID" value="GJT83669.1"/>
    <property type="molecule type" value="Genomic_DNA"/>
</dbReference>
<evidence type="ECO:0000313" key="2">
    <source>
        <dbReference type="Proteomes" id="UP001151760"/>
    </source>
</evidence>
<evidence type="ECO:0000313" key="1">
    <source>
        <dbReference type="EMBL" id="GJT83669.1"/>
    </source>
</evidence>
<organism evidence="1 2">
    <name type="scientific">Tanacetum coccineum</name>
    <dbReference type="NCBI Taxonomy" id="301880"/>
    <lineage>
        <taxon>Eukaryota</taxon>
        <taxon>Viridiplantae</taxon>
        <taxon>Streptophyta</taxon>
        <taxon>Embryophyta</taxon>
        <taxon>Tracheophyta</taxon>
        <taxon>Spermatophyta</taxon>
        <taxon>Magnoliopsida</taxon>
        <taxon>eudicotyledons</taxon>
        <taxon>Gunneridae</taxon>
        <taxon>Pentapetalae</taxon>
        <taxon>asterids</taxon>
        <taxon>campanulids</taxon>
        <taxon>Asterales</taxon>
        <taxon>Asteraceae</taxon>
        <taxon>Asteroideae</taxon>
        <taxon>Anthemideae</taxon>
        <taxon>Anthemidinae</taxon>
        <taxon>Tanacetum</taxon>
    </lineage>
</organism>
<dbReference type="Pfam" id="PF08284">
    <property type="entry name" value="RVP_2"/>
    <property type="match status" value="1"/>
</dbReference>
<dbReference type="Proteomes" id="UP001151760">
    <property type="component" value="Unassembled WGS sequence"/>
</dbReference>
<dbReference type="PANTHER" id="PTHR33067">
    <property type="entry name" value="RNA-DIRECTED DNA POLYMERASE-RELATED"/>
    <property type="match status" value="1"/>
</dbReference>
<reference evidence="1" key="2">
    <citation type="submission" date="2022-01" db="EMBL/GenBank/DDBJ databases">
        <authorList>
            <person name="Yamashiro T."/>
            <person name="Shiraishi A."/>
            <person name="Satake H."/>
            <person name="Nakayama K."/>
        </authorList>
    </citation>
    <scope>NUCLEOTIDE SEQUENCE</scope>
</reference>
<dbReference type="InterPro" id="IPR021109">
    <property type="entry name" value="Peptidase_aspartic_dom_sf"/>
</dbReference>
<sequence>MTIAKYMEYEAWMNKQYVHPTKSEGTDFRYLSSKDVGMEYPYYFDGAKTDLYYELPLLLPCFQPVQPRAKFGYESPYEDIGGDTNSIAEYKSEEGEHEVNKHTDQTVNEWFKTEIIKYRRMQQKKNMECAKTRTRIQKACLKNWQTQIDLLTKKCRAEVTKEVPKSSIDECRAIFANKGTQVARTDELQGVSFVADDDGYILSKFLPCQLPPKELNLRSFTLPYTIGSLNLYVMTDLGASVNVIPKSMFEHLKLANHKETDMLVKITDMTKKALLGIVEYILVKINKFLFPSDIVIIDMLGEPSETMILGMPNLATIHAQIDVFNREFSLGIKKDRVLFDMDGGMYNSKIHVERVYMANSIQEEESFNLLETGDDLFSYESPACLLFEQHT</sequence>
<dbReference type="PANTHER" id="PTHR33067:SF35">
    <property type="entry name" value="ASPARTIC PEPTIDASE DDI1-TYPE DOMAIN-CONTAINING PROTEIN"/>
    <property type="match status" value="1"/>
</dbReference>
<keyword evidence="2" id="KW-1185">Reference proteome</keyword>